<name>A0A4U5NXA8_STECR</name>
<reference evidence="1 2" key="1">
    <citation type="journal article" date="2015" name="Genome Biol.">
        <title>Comparative genomics of Steinernema reveals deeply conserved gene regulatory networks.</title>
        <authorList>
            <person name="Dillman A.R."/>
            <person name="Macchietto M."/>
            <person name="Porter C.F."/>
            <person name="Rogers A."/>
            <person name="Williams B."/>
            <person name="Antoshechkin I."/>
            <person name="Lee M.M."/>
            <person name="Goodwin Z."/>
            <person name="Lu X."/>
            <person name="Lewis E.E."/>
            <person name="Goodrich-Blair H."/>
            <person name="Stock S.P."/>
            <person name="Adams B.J."/>
            <person name="Sternberg P.W."/>
            <person name="Mortazavi A."/>
        </authorList>
    </citation>
    <scope>NUCLEOTIDE SEQUENCE [LARGE SCALE GENOMIC DNA]</scope>
    <source>
        <strain evidence="1 2">ALL</strain>
    </source>
</reference>
<dbReference type="EMBL" id="AZBU02000003">
    <property type="protein sequence ID" value="TKR88198.1"/>
    <property type="molecule type" value="Genomic_DNA"/>
</dbReference>
<accession>A0A4U5NXA8</accession>
<evidence type="ECO:0000313" key="2">
    <source>
        <dbReference type="Proteomes" id="UP000298663"/>
    </source>
</evidence>
<dbReference type="Proteomes" id="UP000298663">
    <property type="component" value="Unassembled WGS sequence"/>
</dbReference>
<reference evidence="1 2" key="2">
    <citation type="journal article" date="2019" name="G3 (Bethesda)">
        <title>Hybrid Assembly of the Genome of the Entomopathogenic Nematode Steinernema carpocapsae Identifies the X-Chromosome.</title>
        <authorList>
            <person name="Serra L."/>
            <person name="Macchietto M."/>
            <person name="Macias-Munoz A."/>
            <person name="McGill C.J."/>
            <person name="Rodriguez I.M."/>
            <person name="Rodriguez B."/>
            <person name="Murad R."/>
            <person name="Mortazavi A."/>
        </authorList>
    </citation>
    <scope>NUCLEOTIDE SEQUENCE [LARGE SCALE GENOMIC DNA]</scope>
    <source>
        <strain evidence="1 2">ALL</strain>
    </source>
</reference>
<keyword evidence="2" id="KW-1185">Reference proteome</keyword>
<comment type="caution">
    <text evidence="1">The sequence shown here is derived from an EMBL/GenBank/DDBJ whole genome shotgun (WGS) entry which is preliminary data.</text>
</comment>
<organism evidence="1 2">
    <name type="scientific">Steinernema carpocapsae</name>
    <name type="common">Entomopathogenic nematode</name>
    <dbReference type="NCBI Taxonomy" id="34508"/>
    <lineage>
        <taxon>Eukaryota</taxon>
        <taxon>Metazoa</taxon>
        <taxon>Ecdysozoa</taxon>
        <taxon>Nematoda</taxon>
        <taxon>Chromadorea</taxon>
        <taxon>Rhabditida</taxon>
        <taxon>Tylenchina</taxon>
        <taxon>Panagrolaimomorpha</taxon>
        <taxon>Strongyloidoidea</taxon>
        <taxon>Steinernematidae</taxon>
        <taxon>Steinernema</taxon>
    </lineage>
</organism>
<protein>
    <submittedName>
        <fullName evidence="1">Uncharacterized protein</fullName>
    </submittedName>
</protein>
<dbReference type="AlphaFoldDB" id="A0A4U5NXA8"/>
<evidence type="ECO:0000313" key="1">
    <source>
        <dbReference type="EMBL" id="TKR88198.1"/>
    </source>
</evidence>
<gene>
    <name evidence="1" type="ORF">L596_012479</name>
</gene>
<sequence>MCSRPSSRPISVAADVAATAHAVDEVLSTAPTGLIVPSSQGDTSIYSVLVFNSLVAVSPIPESVHLTRIFSHSPSSPLTVFVPHSAFFSHHFAF</sequence>
<proteinExistence type="predicted"/>